<dbReference type="RefSeq" id="WP_066659122.1">
    <property type="nucleotide sequence ID" value="NZ_CBCSCL010000009.1"/>
</dbReference>
<evidence type="ECO:0000256" key="2">
    <source>
        <dbReference type="ARBA" id="ARBA00022741"/>
    </source>
</evidence>
<dbReference type="InterPro" id="IPR003439">
    <property type="entry name" value="ABC_transporter-like_ATP-bd"/>
</dbReference>
<dbReference type="InterPro" id="IPR003593">
    <property type="entry name" value="AAA+_ATPase"/>
</dbReference>
<dbReference type="EMBL" id="CP016172">
    <property type="protein sequence ID" value="ANN78209.1"/>
    <property type="molecule type" value="Genomic_DNA"/>
</dbReference>
<dbReference type="GO" id="GO:0016887">
    <property type="term" value="F:ATP hydrolysis activity"/>
    <property type="evidence" value="ECO:0007669"/>
    <property type="project" value="InterPro"/>
</dbReference>
<dbReference type="SMART" id="SM00382">
    <property type="entry name" value="AAA"/>
    <property type="match status" value="1"/>
</dbReference>
<feature type="domain" description="ABC transporter" evidence="4">
    <location>
        <begin position="4"/>
        <end position="227"/>
    </location>
</feature>
<dbReference type="Pfam" id="PF00005">
    <property type="entry name" value="ABC_tran"/>
    <property type="match status" value="1"/>
</dbReference>
<dbReference type="Proteomes" id="UP000091926">
    <property type="component" value="Chromosome"/>
</dbReference>
<evidence type="ECO:0000313" key="5">
    <source>
        <dbReference type="EMBL" id="ANN78209.1"/>
    </source>
</evidence>
<evidence type="ECO:0000256" key="3">
    <source>
        <dbReference type="ARBA" id="ARBA00022840"/>
    </source>
</evidence>
<dbReference type="KEGG" id="bfz:BAU07_14895"/>
<keyword evidence="3 5" id="KW-0067">ATP-binding</keyword>
<dbReference type="PROSITE" id="PS50893">
    <property type="entry name" value="ABC_TRANSPORTER_2"/>
    <property type="match status" value="1"/>
</dbReference>
<keyword evidence="2" id="KW-0547">Nucleotide-binding</keyword>
<dbReference type="OrthoDB" id="4408248at2"/>
<protein>
    <submittedName>
        <fullName evidence="5">ATP-binding protein</fullName>
    </submittedName>
</protein>
<dbReference type="PANTHER" id="PTHR43119">
    <property type="entry name" value="ABC TRANSPORT PROTEIN ATP-BINDING COMPONENT-RELATED"/>
    <property type="match status" value="1"/>
</dbReference>
<dbReference type="InterPro" id="IPR027417">
    <property type="entry name" value="P-loop_NTPase"/>
</dbReference>
<proteinExistence type="predicted"/>
<dbReference type="STRING" id="463014.BAU07_14895"/>
<evidence type="ECO:0000256" key="1">
    <source>
        <dbReference type="ARBA" id="ARBA00022475"/>
    </source>
</evidence>
<name>A0A193GFZ5_9BORD</name>
<keyword evidence="1" id="KW-0472">Membrane</keyword>
<evidence type="ECO:0000259" key="4">
    <source>
        <dbReference type="PROSITE" id="PS50893"/>
    </source>
</evidence>
<keyword evidence="6" id="KW-1185">Reference proteome</keyword>
<dbReference type="SUPFAM" id="SSF52540">
    <property type="entry name" value="P-loop containing nucleoside triphosphate hydrolases"/>
    <property type="match status" value="1"/>
</dbReference>
<dbReference type="Gene3D" id="3.40.50.300">
    <property type="entry name" value="P-loop containing nucleotide triphosphate hydrolases"/>
    <property type="match status" value="1"/>
</dbReference>
<accession>A0A193GFZ5</accession>
<sequence>MACTPSARLALEGIAPAGLRPVDLTLAAGECVAIMGPSGAGKSLLLRQVADLDPGAGEVRLDGRPRSGMSGPAWRRQVVYCQAEAGWWDDRVAPHFPASTSARMGDALALMERLSLPARLMGCQVHELSTGERQRMGLVRALLNEPAVLLLDEPTAALDEDATARVEAELQARLDAGTSALIVTHAAAQARRLAHRTFHIVEGRLEEAVRGGPLQAIVGGPSQAGTRENP</sequence>
<evidence type="ECO:0000313" key="6">
    <source>
        <dbReference type="Proteomes" id="UP000091926"/>
    </source>
</evidence>
<dbReference type="GO" id="GO:0005524">
    <property type="term" value="F:ATP binding"/>
    <property type="evidence" value="ECO:0007669"/>
    <property type="project" value="UniProtKB-KW"/>
</dbReference>
<gene>
    <name evidence="5" type="ORF">BAU07_14895</name>
</gene>
<reference evidence="5 6" key="1">
    <citation type="submission" date="2016-06" db="EMBL/GenBank/DDBJ databases">
        <title>Complete genome sequences of Bordetella bronchialis and Bordetella flabilis.</title>
        <authorList>
            <person name="LiPuma J.J."/>
            <person name="Spilker T."/>
        </authorList>
    </citation>
    <scope>NUCLEOTIDE SEQUENCE [LARGE SCALE GENOMIC DNA]</scope>
    <source>
        <strain evidence="5 6">AU10664</strain>
    </source>
</reference>
<dbReference type="PANTHER" id="PTHR43119:SF1">
    <property type="entry name" value="ABC TRANSPORTER DOMAIN-CONTAINING PROTEIN"/>
    <property type="match status" value="1"/>
</dbReference>
<organism evidence="5 6">
    <name type="scientific">Bordetella flabilis</name>
    <dbReference type="NCBI Taxonomy" id="463014"/>
    <lineage>
        <taxon>Bacteria</taxon>
        <taxon>Pseudomonadati</taxon>
        <taxon>Pseudomonadota</taxon>
        <taxon>Betaproteobacteria</taxon>
        <taxon>Burkholderiales</taxon>
        <taxon>Alcaligenaceae</taxon>
        <taxon>Bordetella</taxon>
    </lineage>
</organism>
<dbReference type="AlphaFoldDB" id="A0A193GFZ5"/>
<keyword evidence="1" id="KW-1003">Cell membrane</keyword>